<evidence type="ECO:0000256" key="7">
    <source>
        <dbReference type="ARBA" id="ARBA00022842"/>
    </source>
</evidence>
<feature type="binding site" evidence="11">
    <location>
        <position position="272"/>
    </location>
    <ligand>
        <name>Mg(2+)</name>
        <dbReference type="ChEBI" id="CHEBI:18420"/>
    </ligand>
</feature>
<dbReference type="EC" id="2.7.1.180" evidence="1 10"/>
<evidence type="ECO:0000256" key="5">
    <source>
        <dbReference type="ARBA" id="ARBA00022723"/>
    </source>
</evidence>
<evidence type="ECO:0000256" key="2">
    <source>
        <dbReference type="ARBA" id="ARBA00016337"/>
    </source>
</evidence>
<comment type="similarity">
    <text evidence="10">Belongs to the ApbE family.</text>
</comment>
<dbReference type="PANTHER" id="PTHR30040:SF2">
    <property type="entry name" value="FAD:PROTEIN FMN TRANSFERASE"/>
    <property type="match status" value="1"/>
</dbReference>
<dbReference type="InterPro" id="IPR003374">
    <property type="entry name" value="ApbE-like_sf"/>
</dbReference>
<dbReference type="PIRSF" id="PIRSF006268">
    <property type="entry name" value="ApbE"/>
    <property type="match status" value="1"/>
</dbReference>
<dbReference type="Pfam" id="PF02424">
    <property type="entry name" value="ApbE"/>
    <property type="match status" value="1"/>
</dbReference>
<protein>
    <recommendedName>
        <fullName evidence="2 10">FAD:protein FMN transferase</fullName>
        <ecNumber evidence="1 10">2.7.1.180</ecNumber>
    </recommendedName>
    <alternativeName>
        <fullName evidence="8 10">Flavin transferase</fullName>
    </alternativeName>
</protein>
<dbReference type="RefSeq" id="WP_119761883.1">
    <property type="nucleotide sequence ID" value="NZ_QYUJ01000014.1"/>
</dbReference>
<dbReference type="PANTHER" id="PTHR30040">
    <property type="entry name" value="THIAMINE BIOSYNTHESIS LIPOPROTEIN APBE"/>
    <property type="match status" value="1"/>
</dbReference>
<comment type="catalytic activity">
    <reaction evidence="9 10">
        <text>L-threonyl-[protein] + FAD = FMN-L-threonyl-[protein] + AMP + H(+)</text>
        <dbReference type="Rhea" id="RHEA:36847"/>
        <dbReference type="Rhea" id="RHEA-COMP:11060"/>
        <dbReference type="Rhea" id="RHEA-COMP:11061"/>
        <dbReference type="ChEBI" id="CHEBI:15378"/>
        <dbReference type="ChEBI" id="CHEBI:30013"/>
        <dbReference type="ChEBI" id="CHEBI:57692"/>
        <dbReference type="ChEBI" id="CHEBI:74257"/>
        <dbReference type="ChEBI" id="CHEBI:456215"/>
        <dbReference type="EC" id="2.7.1.180"/>
    </reaction>
</comment>
<keyword evidence="7 10" id="KW-0460">Magnesium</keyword>
<evidence type="ECO:0000313" key="12">
    <source>
        <dbReference type="EMBL" id="RJF71100.1"/>
    </source>
</evidence>
<keyword evidence="3 10" id="KW-0285">Flavoprotein</keyword>
<feature type="binding site" evidence="11">
    <location>
        <position position="276"/>
    </location>
    <ligand>
        <name>Mg(2+)</name>
        <dbReference type="ChEBI" id="CHEBI:18420"/>
    </ligand>
</feature>
<reference evidence="12 13" key="1">
    <citation type="submission" date="2018-09" db="EMBL/GenBank/DDBJ databases">
        <authorList>
            <person name="Zhu H."/>
        </authorList>
    </citation>
    <scope>NUCLEOTIDE SEQUENCE [LARGE SCALE GENOMIC DNA]</scope>
    <source>
        <strain evidence="12 13">K2S05-167</strain>
    </source>
</reference>
<keyword evidence="4 10" id="KW-0808">Transferase</keyword>
<accession>A0A418V4R7</accession>
<evidence type="ECO:0000256" key="3">
    <source>
        <dbReference type="ARBA" id="ARBA00022630"/>
    </source>
</evidence>
<dbReference type="GO" id="GO:0046872">
    <property type="term" value="F:metal ion binding"/>
    <property type="evidence" value="ECO:0007669"/>
    <property type="project" value="UniProtKB-UniRule"/>
</dbReference>
<comment type="cofactor">
    <cofactor evidence="11">
        <name>Mg(2+)</name>
        <dbReference type="ChEBI" id="CHEBI:18420"/>
    </cofactor>
    <cofactor evidence="11">
        <name>Mn(2+)</name>
        <dbReference type="ChEBI" id="CHEBI:29035"/>
    </cofactor>
    <text evidence="11">Magnesium. Can also use manganese.</text>
</comment>
<dbReference type="Proteomes" id="UP000286287">
    <property type="component" value="Unassembled WGS sequence"/>
</dbReference>
<organism evidence="12 13">
    <name type="scientific">Deinococcus cavernae</name>
    <dbReference type="NCBI Taxonomy" id="2320857"/>
    <lineage>
        <taxon>Bacteria</taxon>
        <taxon>Thermotogati</taxon>
        <taxon>Deinococcota</taxon>
        <taxon>Deinococci</taxon>
        <taxon>Deinococcales</taxon>
        <taxon>Deinococcaceae</taxon>
        <taxon>Deinococcus</taxon>
    </lineage>
</organism>
<keyword evidence="6 10" id="KW-0274">FAD</keyword>
<evidence type="ECO:0000256" key="9">
    <source>
        <dbReference type="ARBA" id="ARBA00048540"/>
    </source>
</evidence>
<feature type="binding site" evidence="11">
    <location>
        <position position="160"/>
    </location>
    <ligand>
        <name>Mg(2+)</name>
        <dbReference type="ChEBI" id="CHEBI:18420"/>
    </ligand>
</feature>
<dbReference type="OrthoDB" id="9778595at2"/>
<evidence type="ECO:0000256" key="8">
    <source>
        <dbReference type="ARBA" id="ARBA00031306"/>
    </source>
</evidence>
<sequence>MSLAARLLSRFRPYRLHSVYERLLGTEVELQVVAGSRLEAEAAERAALGELERLTLVLNRFDERSELRQWLSRPGERVPLGADLRRVLALADEWRRVSGGAFHPGADALGALWQQAEAEGRPPGARDLQLVTAQLEAEPWTLHDDGTGTLHTTLPLGLNALAKGFIVDRMAETAHAQAGVQAVLVNAGGDLRTLGGKGVNVTVANPFTARDDARPLGRVHVKDGALATSGRAHRGYRVGETWYSHVIDPRSGQPVQGVPGVSVKAPTCAAADALATVLSVLPLQEGLASVDRMAGAAALIVTADGEPHRSSHWTAF</sequence>
<evidence type="ECO:0000256" key="1">
    <source>
        <dbReference type="ARBA" id="ARBA00011955"/>
    </source>
</evidence>
<keyword evidence="5 10" id="KW-0479">Metal-binding</keyword>
<keyword evidence="13" id="KW-1185">Reference proteome</keyword>
<evidence type="ECO:0000256" key="6">
    <source>
        <dbReference type="ARBA" id="ARBA00022827"/>
    </source>
</evidence>
<evidence type="ECO:0000256" key="10">
    <source>
        <dbReference type="PIRNR" id="PIRNR006268"/>
    </source>
</evidence>
<dbReference type="SUPFAM" id="SSF143631">
    <property type="entry name" value="ApbE-like"/>
    <property type="match status" value="1"/>
</dbReference>
<name>A0A418V4R7_9DEIO</name>
<dbReference type="GO" id="GO:0016740">
    <property type="term" value="F:transferase activity"/>
    <property type="evidence" value="ECO:0007669"/>
    <property type="project" value="UniProtKB-UniRule"/>
</dbReference>
<evidence type="ECO:0000313" key="13">
    <source>
        <dbReference type="Proteomes" id="UP000286287"/>
    </source>
</evidence>
<comment type="caution">
    <text evidence="12">The sequence shown here is derived from an EMBL/GenBank/DDBJ whole genome shotgun (WGS) entry which is preliminary data.</text>
</comment>
<gene>
    <name evidence="12" type="ORF">D3875_05400</name>
</gene>
<evidence type="ECO:0000256" key="4">
    <source>
        <dbReference type="ARBA" id="ARBA00022679"/>
    </source>
</evidence>
<dbReference type="InterPro" id="IPR024932">
    <property type="entry name" value="ApbE"/>
</dbReference>
<dbReference type="Gene3D" id="3.10.520.10">
    <property type="entry name" value="ApbE-like domains"/>
    <property type="match status" value="1"/>
</dbReference>
<dbReference type="EMBL" id="QYUJ01000014">
    <property type="protein sequence ID" value="RJF71100.1"/>
    <property type="molecule type" value="Genomic_DNA"/>
</dbReference>
<dbReference type="AlphaFoldDB" id="A0A418V4R7"/>
<proteinExistence type="inferred from homology"/>
<evidence type="ECO:0000256" key="11">
    <source>
        <dbReference type="PIRSR" id="PIRSR006268-2"/>
    </source>
</evidence>